<reference evidence="4" key="1">
    <citation type="submission" date="2016-04" db="UniProtKB">
        <authorList>
            <consortium name="WormBaseParasite"/>
        </authorList>
    </citation>
    <scope>IDENTIFICATION</scope>
</reference>
<sequence length="69" mass="7252">MLFSSGDTSFQYRNTKRVIMPLGCSGRSHIMTALLNITSAMLSPFTGPGMSSSVTTRTGGLRGPSPGEV</sequence>
<reference evidence="2 3" key="2">
    <citation type="submission" date="2018-11" db="EMBL/GenBank/DDBJ databases">
        <authorList>
            <consortium name="Pathogen Informatics"/>
        </authorList>
    </citation>
    <scope>NUCLEOTIDE SEQUENCE [LARGE SCALE GENOMIC DNA]</scope>
    <source>
        <strain evidence="2 3">MHpl1</strain>
    </source>
</reference>
<dbReference type="AlphaFoldDB" id="A0A158QMC2"/>
<organism evidence="4">
    <name type="scientific">Haemonchus placei</name>
    <name type="common">Barber's pole worm</name>
    <dbReference type="NCBI Taxonomy" id="6290"/>
    <lineage>
        <taxon>Eukaryota</taxon>
        <taxon>Metazoa</taxon>
        <taxon>Ecdysozoa</taxon>
        <taxon>Nematoda</taxon>
        <taxon>Chromadorea</taxon>
        <taxon>Rhabditida</taxon>
        <taxon>Rhabditina</taxon>
        <taxon>Rhabditomorpha</taxon>
        <taxon>Strongyloidea</taxon>
        <taxon>Trichostrongylidae</taxon>
        <taxon>Haemonchus</taxon>
    </lineage>
</organism>
<evidence type="ECO:0000313" key="2">
    <source>
        <dbReference type="EMBL" id="VDO33965.1"/>
    </source>
</evidence>
<evidence type="ECO:0000313" key="4">
    <source>
        <dbReference type="WBParaSite" id="HPLM_0000814101-mRNA-1"/>
    </source>
</evidence>
<dbReference type="EMBL" id="UZAF01016792">
    <property type="protein sequence ID" value="VDO33965.1"/>
    <property type="molecule type" value="Genomic_DNA"/>
</dbReference>
<keyword evidence="3" id="KW-1185">Reference proteome</keyword>
<gene>
    <name evidence="2" type="ORF">HPLM_LOCUS8133</name>
</gene>
<name>A0A158QMC2_HAEPC</name>
<accession>A0A158QMC2</accession>
<evidence type="ECO:0000256" key="1">
    <source>
        <dbReference type="SAM" id="MobiDB-lite"/>
    </source>
</evidence>
<feature type="compositionally biased region" description="Polar residues" evidence="1">
    <location>
        <begin position="49"/>
        <end position="58"/>
    </location>
</feature>
<dbReference type="WBParaSite" id="HPLM_0000814101-mRNA-1">
    <property type="protein sequence ID" value="HPLM_0000814101-mRNA-1"/>
    <property type="gene ID" value="HPLM_0000814101"/>
</dbReference>
<protein>
    <submittedName>
        <fullName evidence="2 4">Uncharacterized protein</fullName>
    </submittedName>
</protein>
<evidence type="ECO:0000313" key="3">
    <source>
        <dbReference type="Proteomes" id="UP000268014"/>
    </source>
</evidence>
<feature type="region of interest" description="Disordered" evidence="1">
    <location>
        <begin position="46"/>
        <end position="69"/>
    </location>
</feature>
<dbReference type="Proteomes" id="UP000268014">
    <property type="component" value="Unassembled WGS sequence"/>
</dbReference>
<proteinExistence type="predicted"/>